<accession>A0A445IPL4</accession>
<dbReference type="Gramene" id="XM_028326944.1">
    <property type="protein sequence ID" value="XP_028182745.1"/>
    <property type="gene ID" value="LOC114369700"/>
</dbReference>
<evidence type="ECO:0008006" key="5">
    <source>
        <dbReference type="Google" id="ProtNLM"/>
    </source>
</evidence>
<dbReference type="InterPro" id="IPR040361">
    <property type="entry name" value="TPD1"/>
</dbReference>
<feature type="chain" id="PRO_5019154397" description="Protein TAPETUM DETERMINANT 1" evidence="2">
    <location>
        <begin position="20"/>
        <end position="123"/>
    </location>
</feature>
<feature type="signal peptide" evidence="2">
    <location>
        <begin position="1"/>
        <end position="19"/>
    </location>
</feature>
<evidence type="ECO:0000313" key="4">
    <source>
        <dbReference type="Proteomes" id="UP000289340"/>
    </source>
</evidence>
<name>A0A445IPL4_GLYSO</name>
<dbReference type="EMBL" id="QZWG01000010">
    <property type="protein sequence ID" value="RZB87953.1"/>
    <property type="molecule type" value="Genomic_DNA"/>
</dbReference>
<dbReference type="Proteomes" id="UP000289340">
    <property type="component" value="Chromosome 10"/>
</dbReference>
<dbReference type="AlphaFoldDB" id="A0A445IPL4"/>
<evidence type="ECO:0000256" key="1">
    <source>
        <dbReference type="ARBA" id="ARBA00022729"/>
    </source>
</evidence>
<proteinExistence type="predicted"/>
<gene>
    <name evidence="3" type="ORF">D0Y65_027462</name>
</gene>
<dbReference type="PANTHER" id="PTHR33184:SF72">
    <property type="entry name" value="BETA-1,3-N-ACETYLGLUCOSAMINYLTRANSFERASE FAMILY PROTEIN"/>
    <property type="match status" value="1"/>
</dbReference>
<comment type="caution">
    <text evidence="3">The sequence shown here is derived from an EMBL/GenBank/DDBJ whole genome shotgun (WGS) entry which is preliminary data.</text>
</comment>
<dbReference type="PANTHER" id="PTHR33184">
    <property type="entry name" value="PROTEIN TAPETUM DETERMINANT 1-LIKE-RELATED"/>
    <property type="match status" value="1"/>
</dbReference>
<sequence length="123" mass="13581">MVAVLKALAIFLIIARAYGQCTLSKLEVHQYDTGKLVQGKHEYAVSISNKCSELCVHRNVKLNCKGFQTVERVDPSILKVSGDVCFVKNGLPITSDAPVNFGYAWSNSFNLKPISSDIHCYKS</sequence>
<dbReference type="GO" id="GO:0001709">
    <property type="term" value="P:cell fate determination"/>
    <property type="evidence" value="ECO:0007669"/>
    <property type="project" value="TreeGrafter"/>
</dbReference>
<protein>
    <recommendedName>
        <fullName evidence="5">Protein TAPETUM DETERMINANT 1</fullName>
    </recommendedName>
</protein>
<evidence type="ECO:0000256" key="2">
    <source>
        <dbReference type="SAM" id="SignalP"/>
    </source>
</evidence>
<reference evidence="3 4" key="1">
    <citation type="submission" date="2018-09" db="EMBL/GenBank/DDBJ databases">
        <title>A high-quality reference genome of wild soybean provides a powerful tool to mine soybean genomes.</title>
        <authorList>
            <person name="Xie M."/>
            <person name="Chung C.Y.L."/>
            <person name="Li M.-W."/>
            <person name="Wong F.-L."/>
            <person name="Chan T.-F."/>
            <person name="Lam H.-M."/>
        </authorList>
    </citation>
    <scope>NUCLEOTIDE SEQUENCE [LARGE SCALE GENOMIC DNA]</scope>
    <source>
        <strain evidence="4">cv. W05</strain>
        <tissue evidence="3">Hypocotyl of etiolated seedlings</tissue>
    </source>
</reference>
<evidence type="ECO:0000313" key="3">
    <source>
        <dbReference type="EMBL" id="RZB87953.1"/>
    </source>
</evidence>
<keyword evidence="4" id="KW-1185">Reference proteome</keyword>
<dbReference type="Pfam" id="PF24068">
    <property type="entry name" value="TPD1_C"/>
    <property type="match status" value="1"/>
</dbReference>
<keyword evidence="1 2" id="KW-0732">Signal</keyword>
<organism evidence="3 4">
    <name type="scientific">Glycine soja</name>
    <name type="common">Wild soybean</name>
    <dbReference type="NCBI Taxonomy" id="3848"/>
    <lineage>
        <taxon>Eukaryota</taxon>
        <taxon>Viridiplantae</taxon>
        <taxon>Streptophyta</taxon>
        <taxon>Embryophyta</taxon>
        <taxon>Tracheophyta</taxon>
        <taxon>Spermatophyta</taxon>
        <taxon>Magnoliopsida</taxon>
        <taxon>eudicotyledons</taxon>
        <taxon>Gunneridae</taxon>
        <taxon>Pentapetalae</taxon>
        <taxon>rosids</taxon>
        <taxon>fabids</taxon>
        <taxon>Fabales</taxon>
        <taxon>Fabaceae</taxon>
        <taxon>Papilionoideae</taxon>
        <taxon>50 kb inversion clade</taxon>
        <taxon>NPAAA clade</taxon>
        <taxon>indigoferoid/millettioid clade</taxon>
        <taxon>Phaseoleae</taxon>
        <taxon>Glycine</taxon>
        <taxon>Glycine subgen. Soja</taxon>
    </lineage>
</organism>